<gene>
    <name evidence="1" type="ORF">HPB49_001641</name>
</gene>
<keyword evidence="2" id="KW-1185">Reference proteome</keyword>
<reference evidence="1" key="1">
    <citation type="submission" date="2020-05" db="EMBL/GenBank/DDBJ databases">
        <title>Large-scale comparative analyses of tick genomes elucidate their genetic diversity and vector capacities.</title>
        <authorList>
            <person name="Jia N."/>
            <person name="Wang J."/>
            <person name="Shi W."/>
            <person name="Du L."/>
            <person name="Sun Y."/>
            <person name="Zhan W."/>
            <person name="Jiang J."/>
            <person name="Wang Q."/>
            <person name="Zhang B."/>
            <person name="Ji P."/>
            <person name="Sakyi L.B."/>
            <person name="Cui X."/>
            <person name="Yuan T."/>
            <person name="Jiang B."/>
            <person name="Yang W."/>
            <person name="Lam T.T.-Y."/>
            <person name="Chang Q."/>
            <person name="Ding S."/>
            <person name="Wang X."/>
            <person name="Zhu J."/>
            <person name="Ruan X."/>
            <person name="Zhao L."/>
            <person name="Wei J."/>
            <person name="Que T."/>
            <person name="Du C."/>
            <person name="Cheng J."/>
            <person name="Dai P."/>
            <person name="Han X."/>
            <person name="Huang E."/>
            <person name="Gao Y."/>
            <person name="Liu J."/>
            <person name="Shao H."/>
            <person name="Ye R."/>
            <person name="Li L."/>
            <person name="Wei W."/>
            <person name="Wang X."/>
            <person name="Wang C."/>
            <person name="Yang T."/>
            <person name="Huo Q."/>
            <person name="Li W."/>
            <person name="Guo W."/>
            <person name="Chen H."/>
            <person name="Zhou L."/>
            <person name="Ni X."/>
            <person name="Tian J."/>
            <person name="Zhou Y."/>
            <person name="Sheng Y."/>
            <person name="Liu T."/>
            <person name="Pan Y."/>
            <person name="Xia L."/>
            <person name="Li J."/>
            <person name="Zhao F."/>
            <person name="Cao W."/>
        </authorList>
    </citation>
    <scope>NUCLEOTIDE SEQUENCE</scope>
    <source>
        <strain evidence="1">Dsil-2018</strain>
    </source>
</reference>
<protein>
    <submittedName>
        <fullName evidence="1">Uncharacterized protein</fullName>
    </submittedName>
</protein>
<evidence type="ECO:0000313" key="1">
    <source>
        <dbReference type="EMBL" id="KAH7936606.1"/>
    </source>
</evidence>
<dbReference type="Proteomes" id="UP000821865">
    <property type="component" value="Chromosome 8"/>
</dbReference>
<sequence>MLVTSPLLQLSYRSTRVNVNQARKKQRLSVHSRRGTNVLLLQQKRRSVSSRRSRKRAGEVVVSARSLQRAIERLRQGITPRRRIFAAARAARVAPSSGMPEVATSPQEAKRFAAAASAKKSEQRERKRGNTATRRQVALRADADVGSLTGERTGISFLVGNMLFFLTSSSIVAGLGLGFLTRNTEGTIALNLHPRVEFFGSLNCVLRNTSALLKSGAFRGAWTRRHISYMEFPGEIFLRLAGVVVIPLLTSMLVASIATAGLAAARRVGLLAFAFYVVSKAMAMAVAYALAVSLNPGNPARRIDVTDKHGAGKFNGSAYIHNISLESQTPVIRRTNIPNYMGMTVVSVLLGAVLAILCESCRGFIELFVAVNDVMLNLGQLIMWYFPIGICFLLTSQTLRSHEFVSETRQLETYFLSLVLALAIHGMLTLPALLVLFSRTHYRSLFSNIGLTLVTAFGTSSSNMTLTSTVSSLEGKVGLHPLVVRLVAPLGATFNKDGTAIYMAINTVFFAQRSGYHITFFDVLATSTVTLIMSSATAAMPGQNETCIVLTTRLLGLSSQSVGVLVLSDWIT</sequence>
<comment type="caution">
    <text evidence="1">The sequence shown here is derived from an EMBL/GenBank/DDBJ whole genome shotgun (WGS) entry which is preliminary data.</text>
</comment>
<organism evidence="1 2">
    <name type="scientific">Dermacentor silvarum</name>
    <name type="common">Tick</name>
    <dbReference type="NCBI Taxonomy" id="543639"/>
    <lineage>
        <taxon>Eukaryota</taxon>
        <taxon>Metazoa</taxon>
        <taxon>Ecdysozoa</taxon>
        <taxon>Arthropoda</taxon>
        <taxon>Chelicerata</taxon>
        <taxon>Arachnida</taxon>
        <taxon>Acari</taxon>
        <taxon>Parasitiformes</taxon>
        <taxon>Ixodida</taxon>
        <taxon>Ixodoidea</taxon>
        <taxon>Ixodidae</taxon>
        <taxon>Rhipicephalinae</taxon>
        <taxon>Dermacentor</taxon>
    </lineage>
</organism>
<accession>A0ACB8C6T8</accession>
<name>A0ACB8C6T8_DERSI</name>
<evidence type="ECO:0000313" key="2">
    <source>
        <dbReference type="Proteomes" id="UP000821865"/>
    </source>
</evidence>
<dbReference type="EMBL" id="CM023477">
    <property type="protein sequence ID" value="KAH7936606.1"/>
    <property type="molecule type" value="Genomic_DNA"/>
</dbReference>
<proteinExistence type="predicted"/>